<feature type="chain" id="PRO_5046346291" evidence="2">
    <location>
        <begin position="20"/>
        <end position="134"/>
    </location>
</feature>
<comment type="caution">
    <text evidence="3">The sequence shown here is derived from an EMBL/GenBank/DDBJ whole genome shotgun (WGS) entry which is preliminary data.</text>
</comment>
<feature type="region of interest" description="Disordered" evidence="1">
    <location>
        <begin position="115"/>
        <end position="134"/>
    </location>
</feature>
<proteinExistence type="predicted"/>
<evidence type="ECO:0000256" key="1">
    <source>
        <dbReference type="SAM" id="MobiDB-lite"/>
    </source>
</evidence>
<evidence type="ECO:0000256" key="2">
    <source>
        <dbReference type="SAM" id="SignalP"/>
    </source>
</evidence>
<dbReference type="EMBL" id="JAFMYW010000001">
    <property type="protein sequence ID" value="MBO0947764.1"/>
    <property type="molecule type" value="Genomic_DNA"/>
</dbReference>
<accession>A0ABS3JCN4</accession>
<dbReference type="Proteomes" id="UP000664628">
    <property type="component" value="Unassembled WGS sequence"/>
</dbReference>
<name>A0ABS3JCN4_9BACT</name>
<feature type="signal peptide" evidence="2">
    <location>
        <begin position="1"/>
        <end position="19"/>
    </location>
</feature>
<evidence type="ECO:0000313" key="4">
    <source>
        <dbReference type="Proteomes" id="UP000664628"/>
    </source>
</evidence>
<keyword evidence="2" id="KW-0732">Signal</keyword>
<sequence length="134" mass="14674">MKTLVHVVLLLLISWLSVAQTKPVSTTPSAVASVIEGVTGKQFIPDTVYAALTDEDEALLAKQSAANWDLPRENGKYVMYSNLIVGTRSYQLLITKLPKDELATAQLIRYETPTSKPAPIARGKLKPKLAEKPK</sequence>
<evidence type="ECO:0000313" key="3">
    <source>
        <dbReference type="EMBL" id="MBO0947764.1"/>
    </source>
</evidence>
<keyword evidence="4" id="KW-1185">Reference proteome</keyword>
<gene>
    <name evidence="3" type="ORF">J2I46_04175</name>
</gene>
<reference evidence="3 4" key="1">
    <citation type="submission" date="2021-03" db="EMBL/GenBank/DDBJ databases">
        <title>Fibrella sp. HMF5405 genome sequencing and assembly.</title>
        <authorList>
            <person name="Kang H."/>
            <person name="Kim H."/>
            <person name="Bae S."/>
            <person name="Joh K."/>
        </authorList>
    </citation>
    <scope>NUCLEOTIDE SEQUENCE [LARGE SCALE GENOMIC DNA]</scope>
    <source>
        <strain evidence="3 4">HMF5405</strain>
    </source>
</reference>
<protein>
    <submittedName>
        <fullName evidence="3">Uncharacterized protein</fullName>
    </submittedName>
</protein>
<organism evidence="3 4">
    <name type="scientific">Fibrella forsythiae</name>
    <dbReference type="NCBI Taxonomy" id="2817061"/>
    <lineage>
        <taxon>Bacteria</taxon>
        <taxon>Pseudomonadati</taxon>
        <taxon>Bacteroidota</taxon>
        <taxon>Cytophagia</taxon>
        <taxon>Cytophagales</taxon>
        <taxon>Spirosomataceae</taxon>
        <taxon>Fibrella</taxon>
    </lineage>
</organism>
<dbReference type="RefSeq" id="WP_207327667.1">
    <property type="nucleotide sequence ID" value="NZ_JAFMYW010000001.1"/>
</dbReference>